<dbReference type="WBParaSite" id="maker-unitig_40543-snap-gene-0.2-mRNA-1">
    <property type="protein sequence ID" value="maker-unitig_40543-snap-gene-0.2-mRNA-1"/>
    <property type="gene ID" value="maker-unitig_40543-snap-gene-0.2"/>
</dbReference>
<keyword evidence="1" id="KW-1185">Reference proteome</keyword>
<dbReference type="AlphaFoldDB" id="A0A1I8FM67"/>
<reference evidence="2" key="1">
    <citation type="submission" date="2016-11" db="UniProtKB">
        <authorList>
            <consortium name="WormBaseParasite"/>
        </authorList>
    </citation>
    <scope>IDENTIFICATION</scope>
</reference>
<organism evidence="1 2">
    <name type="scientific">Macrostomum lignano</name>
    <dbReference type="NCBI Taxonomy" id="282301"/>
    <lineage>
        <taxon>Eukaryota</taxon>
        <taxon>Metazoa</taxon>
        <taxon>Spiralia</taxon>
        <taxon>Lophotrochozoa</taxon>
        <taxon>Platyhelminthes</taxon>
        <taxon>Rhabditophora</taxon>
        <taxon>Macrostomorpha</taxon>
        <taxon>Macrostomida</taxon>
        <taxon>Macrostomidae</taxon>
        <taxon>Macrostomum</taxon>
    </lineage>
</organism>
<name>A0A1I8FM67_9PLAT</name>
<dbReference type="Proteomes" id="UP000095280">
    <property type="component" value="Unplaced"/>
</dbReference>
<evidence type="ECO:0000313" key="2">
    <source>
        <dbReference type="WBParaSite" id="maker-unitig_40543-snap-gene-0.2-mRNA-1"/>
    </source>
</evidence>
<proteinExistence type="predicted"/>
<sequence>NRWPDNAAPLDAALCSHREPPAIGRTRGQLSRLICSAWIPARPTCTLAESLCCFNSALEDRCRLYWLWRACWLRELRSASPAAWGPPDGAGLAAFAIDSAMEKARLEAAAPEVVVSSVRDGAGSKGEPPHSPASTVAQRTRVLQALVGELGFALDELDWILSASAVLHHRRLQSVESFRLVASRLRLLSR</sequence>
<accession>A0A1I8FM67</accession>
<protein>
    <submittedName>
        <fullName evidence="2">VPS13 domain-containing protein</fullName>
    </submittedName>
</protein>
<evidence type="ECO:0000313" key="1">
    <source>
        <dbReference type="Proteomes" id="UP000095280"/>
    </source>
</evidence>